<feature type="domain" description="Fatty acid desaturase" evidence="5">
    <location>
        <begin position="87"/>
        <end position="347"/>
    </location>
</feature>
<dbReference type="EMBL" id="PKPP01001731">
    <property type="protein sequence ID" value="PWA80376.1"/>
    <property type="molecule type" value="Genomic_DNA"/>
</dbReference>
<dbReference type="PANTHER" id="PTHR32100">
    <property type="entry name" value="OMEGA-6 FATTY ACID DESATURASE, CHLOROPLASTIC"/>
    <property type="match status" value="1"/>
</dbReference>
<name>A0A2U1P3N5_ARTAN</name>
<dbReference type="AlphaFoldDB" id="A0A2U1P3N5"/>
<evidence type="ECO:0000259" key="5">
    <source>
        <dbReference type="Pfam" id="PF00487"/>
    </source>
</evidence>
<evidence type="ECO:0000256" key="4">
    <source>
        <dbReference type="SAM" id="Phobius"/>
    </source>
</evidence>
<dbReference type="GO" id="GO:0016491">
    <property type="term" value="F:oxidoreductase activity"/>
    <property type="evidence" value="ECO:0007669"/>
    <property type="project" value="UniProtKB-KW"/>
</dbReference>
<comment type="similarity">
    <text evidence="2">Belongs to the fatty acid desaturase type 1 family.</text>
</comment>
<evidence type="ECO:0000256" key="2">
    <source>
        <dbReference type="ARBA" id="ARBA00009295"/>
    </source>
</evidence>
<organism evidence="6 7">
    <name type="scientific">Artemisia annua</name>
    <name type="common">Sweet wormwood</name>
    <dbReference type="NCBI Taxonomy" id="35608"/>
    <lineage>
        <taxon>Eukaryota</taxon>
        <taxon>Viridiplantae</taxon>
        <taxon>Streptophyta</taxon>
        <taxon>Embryophyta</taxon>
        <taxon>Tracheophyta</taxon>
        <taxon>Spermatophyta</taxon>
        <taxon>Magnoliopsida</taxon>
        <taxon>eudicotyledons</taxon>
        <taxon>Gunneridae</taxon>
        <taxon>Pentapetalae</taxon>
        <taxon>asterids</taxon>
        <taxon>campanulids</taxon>
        <taxon>Asterales</taxon>
        <taxon>Asteraceae</taxon>
        <taxon>Asteroideae</taxon>
        <taxon>Anthemideae</taxon>
        <taxon>Artemisiinae</taxon>
        <taxon>Artemisia</taxon>
    </lineage>
</organism>
<sequence length="386" mass="45188">MGDVQMNDFGSTKVGYEKAELAVKRVPVTKPPFELRDLKKAIPPHCFERSLVRSFLGLFRDFVIVGALYFFANNLIPMLPKPLSYVAWPVYWYLQGAYFLGLWIMGHECGHQAFSDYEWLNDSIGFILHSFLVTPYYSFKYSHRTHHANCNSIEYETSWIPRRKSDKLYSETLNNPAGTAFRILLNFTIGFPLYFVLNLYGREYKKGFASHVYPYSPIFNDSERFQIFLSDLGLVGAWYLVYHIASIKGAQWVMNIYGVPIIVMCSFFILITYLHHTHPALPHYDSTEWNWLQGALSTVDRDFGPILDHAFHQVTRNHTLHHLFPTIPHYHNSEATNAVKHILGDYRKYDETPVLKAIWREFRECVYAEPEKDVNGNKKGIYWYYR</sequence>
<keyword evidence="4" id="KW-0472">Membrane</keyword>
<dbReference type="STRING" id="35608.A0A2U1P3N5"/>
<gene>
    <name evidence="6" type="ORF">CTI12_AA195950</name>
</gene>
<evidence type="ECO:0000256" key="3">
    <source>
        <dbReference type="ARBA" id="ARBA00023002"/>
    </source>
</evidence>
<reference evidence="6 7" key="1">
    <citation type="journal article" date="2018" name="Mol. Plant">
        <title>The genome of Artemisia annua provides insight into the evolution of Asteraceae family and artemisinin biosynthesis.</title>
        <authorList>
            <person name="Shen Q."/>
            <person name="Zhang L."/>
            <person name="Liao Z."/>
            <person name="Wang S."/>
            <person name="Yan T."/>
            <person name="Shi P."/>
            <person name="Liu M."/>
            <person name="Fu X."/>
            <person name="Pan Q."/>
            <person name="Wang Y."/>
            <person name="Lv Z."/>
            <person name="Lu X."/>
            <person name="Zhang F."/>
            <person name="Jiang W."/>
            <person name="Ma Y."/>
            <person name="Chen M."/>
            <person name="Hao X."/>
            <person name="Li L."/>
            <person name="Tang Y."/>
            <person name="Lv G."/>
            <person name="Zhou Y."/>
            <person name="Sun X."/>
            <person name="Brodelius P.E."/>
            <person name="Rose J.K.C."/>
            <person name="Tang K."/>
        </authorList>
    </citation>
    <scope>NUCLEOTIDE SEQUENCE [LARGE SCALE GENOMIC DNA]</scope>
    <source>
        <strain evidence="7">cv. Huhao1</strain>
        <tissue evidence="6">Leaf</tissue>
    </source>
</reference>
<dbReference type="GO" id="GO:0006629">
    <property type="term" value="P:lipid metabolic process"/>
    <property type="evidence" value="ECO:0007669"/>
    <property type="project" value="InterPro"/>
</dbReference>
<accession>A0A2U1P3N5</accession>
<keyword evidence="3" id="KW-0560">Oxidoreductase</keyword>
<comment type="subcellular location">
    <subcellularLocation>
        <location evidence="1">Membrane</location>
    </subcellularLocation>
</comment>
<evidence type="ECO:0000313" key="7">
    <source>
        <dbReference type="Proteomes" id="UP000245207"/>
    </source>
</evidence>
<dbReference type="GO" id="GO:0016020">
    <property type="term" value="C:membrane"/>
    <property type="evidence" value="ECO:0007669"/>
    <property type="project" value="UniProtKB-SubCell"/>
</dbReference>
<dbReference type="Proteomes" id="UP000245207">
    <property type="component" value="Unassembled WGS sequence"/>
</dbReference>
<feature type="transmembrane region" description="Helical" evidence="4">
    <location>
        <begin position="58"/>
        <end position="78"/>
    </location>
</feature>
<dbReference type="CDD" id="cd03507">
    <property type="entry name" value="Delta12-FADS-like"/>
    <property type="match status" value="1"/>
</dbReference>
<dbReference type="InterPro" id="IPR012171">
    <property type="entry name" value="Fatty_acid_desaturase"/>
</dbReference>
<evidence type="ECO:0000256" key="1">
    <source>
        <dbReference type="ARBA" id="ARBA00004370"/>
    </source>
</evidence>
<evidence type="ECO:0000313" key="6">
    <source>
        <dbReference type="EMBL" id="PWA80376.1"/>
    </source>
</evidence>
<keyword evidence="7" id="KW-1185">Reference proteome</keyword>
<feature type="transmembrane region" description="Helical" evidence="4">
    <location>
        <begin position="90"/>
        <end position="107"/>
    </location>
</feature>
<comment type="caution">
    <text evidence="6">The sequence shown here is derived from an EMBL/GenBank/DDBJ whole genome shotgun (WGS) entry which is preliminary data.</text>
</comment>
<feature type="transmembrane region" description="Helical" evidence="4">
    <location>
        <begin position="225"/>
        <end position="244"/>
    </location>
</feature>
<protein>
    <submittedName>
        <fullName evidence="6">Fatty acid desaturase</fullName>
    </submittedName>
</protein>
<dbReference type="OrthoDB" id="1461992at2759"/>
<dbReference type="Pfam" id="PF00487">
    <property type="entry name" value="FA_desaturase"/>
    <property type="match status" value="1"/>
</dbReference>
<proteinExistence type="inferred from homology"/>
<keyword evidence="4" id="KW-1133">Transmembrane helix</keyword>
<feature type="transmembrane region" description="Helical" evidence="4">
    <location>
        <begin position="180"/>
        <end position="200"/>
    </location>
</feature>
<dbReference type="InterPro" id="IPR005804">
    <property type="entry name" value="FA_desaturase_dom"/>
</dbReference>
<keyword evidence="4" id="KW-0812">Transmembrane</keyword>
<feature type="transmembrane region" description="Helical" evidence="4">
    <location>
        <begin position="256"/>
        <end position="274"/>
    </location>
</feature>